<dbReference type="Proteomes" id="UP001232245">
    <property type="component" value="Unassembled WGS sequence"/>
</dbReference>
<evidence type="ECO:0000256" key="1">
    <source>
        <dbReference type="PROSITE-ProRule" id="PRU00339"/>
    </source>
</evidence>
<reference evidence="4 5" key="1">
    <citation type="submission" date="2023-07" db="EMBL/GenBank/DDBJ databases">
        <title>Genomic Encyclopedia of Type Strains, Phase IV (KMG-IV): sequencing the most valuable type-strain genomes for metagenomic binning, comparative biology and taxonomic classification.</title>
        <authorList>
            <person name="Goeker M."/>
        </authorList>
    </citation>
    <scope>NUCLEOTIDE SEQUENCE [LARGE SCALE GENOMIC DNA]</scope>
    <source>
        <strain evidence="4 5">DSM 17723</strain>
    </source>
</reference>
<feature type="coiled-coil region" evidence="2">
    <location>
        <begin position="630"/>
        <end position="687"/>
    </location>
</feature>
<dbReference type="Gene3D" id="1.25.40.10">
    <property type="entry name" value="Tetratricopeptide repeat domain"/>
    <property type="match status" value="1"/>
</dbReference>
<dbReference type="InterPro" id="IPR027417">
    <property type="entry name" value="P-loop_NTPase"/>
</dbReference>
<dbReference type="PANTHER" id="PTHR43681:SF1">
    <property type="entry name" value="SARCALUMENIN"/>
    <property type="match status" value="1"/>
</dbReference>
<name>A0ABT9YVB9_9BACI</name>
<keyword evidence="2" id="KW-0175">Coiled coil</keyword>
<feature type="coiled-coil region" evidence="2">
    <location>
        <begin position="861"/>
        <end position="888"/>
    </location>
</feature>
<dbReference type="Gene3D" id="3.40.50.300">
    <property type="entry name" value="P-loop containing nucleotide triphosphate hydrolases"/>
    <property type="match status" value="1"/>
</dbReference>
<keyword evidence="1" id="KW-0802">TPR repeat</keyword>
<evidence type="ECO:0000256" key="2">
    <source>
        <dbReference type="SAM" id="Coils"/>
    </source>
</evidence>
<dbReference type="InterPro" id="IPR051943">
    <property type="entry name" value="TRAFAC_Dynamin-like_GTPase"/>
</dbReference>
<keyword evidence="5" id="KW-1185">Reference proteome</keyword>
<dbReference type="InterPro" id="IPR045063">
    <property type="entry name" value="Dynamin_N"/>
</dbReference>
<protein>
    <submittedName>
        <fullName evidence="4">CO dehydrogenase nickel-insertion accessory protein CooC1</fullName>
    </submittedName>
</protein>
<evidence type="ECO:0000313" key="4">
    <source>
        <dbReference type="EMBL" id="MDQ0223934.1"/>
    </source>
</evidence>
<dbReference type="SUPFAM" id="SSF52540">
    <property type="entry name" value="P-loop containing nucleoside triphosphate hydrolases"/>
    <property type="match status" value="1"/>
</dbReference>
<dbReference type="EMBL" id="JAUSTZ010000001">
    <property type="protein sequence ID" value="MDQ0223934.1"/>
    <property type="molecule type" value="Genomic_DNA"/>
</dbReference>
<dbReference type="PROSITE" id="PS50005">
    <property type="entry name" value="TPR"/>
    <property type="match status" value="1"/>
</dbReference>
<dbReference type="InterPro" id="IPR003593">
    <property type="entry name" value="AAA+_ATPase"/>
</dbReference>
<dbReference type="SMART" id="SM00382">
    <property type="entry name" value="AAA"/>
    <property type="match status" value="1"/>
</dbReference>
<proteinExistence type="predicted"/>
<dbReference type="RefSeq" id="WP_174880331.1">
    <property type="nucleotide sequence ID" value="NZ_CADEPK010000146.1"/>
</dbReference>
<accession>A0ABT9YVB9</accession>
<sequence length="920" mass="107102">MTNTKQLIDKTFYETFLTDVEQGVPTAQLLGQVYFTEQNKEDSFDLSFIRYAQGEIYYQYQDYEAAIFKWENIDNELKPWADKNIGDAYYRLGLLSAAEEKYLAIATDDVPLKIEVALKLFTLYQEIDKYENAYETIKNAILLDPDYPQLTKIARSFYEERHDMENAVTLAVKESVRTEREEWFSVLITYVKAGDTKQFQPEFFAEALLTFYEVDKHSFVQFVTALWNSYQNTDFYLIWLRTVNDLFYSVKVDIEEFQWDEMVELFENTFIELTKGDYYLNELHDVIPNLIANWLTLSKPENGLFPSATVLAWNELFPGTVLPDAVYKAEGIIFDAENNESGLEKAIILFDTICEWAEKHAIEVDYKLRWWLEELIHPQLKNHFLLAGKAGSGKTTFIHSLLGEQLFKGSTTSFVILQDGDELQMKRITGTDEQDIQNSQYLQNFMNSQKNELFQVKRPCILLHEQQCAIIDTPPINIDSESRKLLLDQLLLVDGLLYVIDSATSLSEREVDFLSQVKNFAPELKVHFILNKADLIPSDADTQQRMAEIKATIASIYPDADVLPYTSLHPFGEQFTRLNSYLTTHFPYDVKQKQVTRAAKVQTLVRNLLADLLQKRVDMEKGLIDLIQWNEELLGRLKGFTNRLSDIQQEKAQAIANSYRALIDEGKEELKETIPKLLKEAADLIKEESDFKRIHITLNDHMNATLKEYFEGIFLPSMCDKFENWVKGSHDELLNSQSYLIDMKESFNEIYQIDKLKLDCKFAILEDWRRDINRMTGRIMYEKENILLKKTPAQMLLKGAGKLFGAINQNKAMLVNQYRKYVEHETYEDVIDSITNKVFLPFSLFEKGINQDIASFFREPIQEVDDVIKEIEAEIANGKHELNEMKVSPQFFYDPLKLFEVNLLQQEFMLQAKKDYSRSL</sequence>
<feature type="repeat" description="TPR" evidence="1">
    <location>
        <begin position="114"/>
        <end position="147"/>
    </location>
</feature>
<organism evidence="4 5">
    <name type="scientific">Metabacillus niabensis</name>
    <dbReference type="NCBI Taxonomy" id="324854"/>
    <lineage>
        <taxon>Bacteria</taxon>
        <taxon>Bacillati</taxon>
        <taxon>Bacillota</taxon>
        <taxon>Bacilli</taxon>
        <taxon>Bacillales</taxon>
        <taxon>Bacillaceae</taxon>
        <taxon>Metabacillus</taxon>
    </lineage>
</organism>
<dbReference type="InterPro" id="IPR011990">
    <property type="entry name" value="TPR-like_helical_dom_sf"/>
</dbReference>
<comment type="caution">
    <text evidence="4">The sequence shown here is derived from an EMBL/GenBank/DDBJ whole genome shotgun (WGS) entry which is preliminary data.</text>
</comment>
<gene>
    <name evidence="4" type="ORF">J2S02_000256</name>
</gene>
<feature type="domain" description="AAA+ ATPase" evidence="3">
    <location>
        <begin position="380"/>
        <end position="623"/>
    </location>
</feature>
<dbReference type="Pfam" id="PF00350">
    <property type="entry name" value="Dynamin_N"/>
    <property type="match status" value="1"/>
</dbReference>
<dbReference type="SUPFAM" id="SSF48452">
    <property type="entry name" value="TPR-like"/>
    <property type="match status" value="1"/>
</dbReference>
<evidence type="ECO:0000313" key="5">
    <source>
        <dbReference type="Proteomes" id="UP001232245"/>
    </source>
</evidence>
<dbReference type="PANTHER" id="PTHR43681">
    <property type="entry name" value="TRANSMEMBRANE GTPASE FZO"/>
    <property type="match status" value="1"/>
</dbReference>
<dbReference type="InterPro" id="IPR019734">
    <property type="entry name" value="TPR_rpt"/>
</dbReference>
<evidence type="ECO:0000259" key="3">
    <source>
        <dbReference type="SMART" id="SM00382"/>
    </source>
</evidence>